<dbReference type="GO" id="GO:0006355">
    <property type="term" value="P:regulation of DNA-templated transcription"/>
    <property type="evidence" value="ECO:0007669"/>
    <property type="project" value="InterPro"/>
</dbReference>
<dbReference type="AlphaFoldDB" id="A0A1H8FJB5"/>
<evidence type="ECO:0000313" key="1">
    <source>
        <dbReference type="EMBL" id="SEN31809.1"/>
    </source>
</evidence>
<gene>
    <name evidence="1" type="ORF">SAMN05444955_108224</name>
</gene>
<proteinExistence type="predicted"/>
<accession>A0A1H8FJB5</accession>
<keyword evidence="2" id="KW-1185">Reference proteome</keyword>
<dbReference type="SUPFAM" id="SSF47598">
    <property type="entry name" value="Ribbon-helix-helix"/>
    <property type="match status" value="1"/>
</dbReference>
<sequence length="57" mass="6844">MKKGEMDRLVVRVDDGTKRKWDIYCAVKGTKTQQELERFVRETLEQFEKEHPGIFRS</sequence>
<dbReference type="RefSeq" id="WP_170839880.1">
    <property type="nucleotide sequence ID" value="NZ_FOCQ01000008.1"/>
</dbReference>
<evidence type="ECO:0000313" key="2">
    <source>
        <dbReference type="Proteomes" id="UP000199695"/>
    </source>
</evidence>
<reference evidence="1 2" key="1">
    <citation type="submission" date="2016-10" db="EMBL/GenBank/DDBJ databases">
        <authorList>
            <person name="de Groot N.N."/>
        </authorList>
    </citation>
    <scope>NUCLEOTIDE SEQUENCE [LARGE SCALE GENOMIC DNA]</scope>
    <source>
        <strain evidence="1 2">DSM 46701</strain>
    </source>
</reference>
<dbReference type="EMBL" id="FOCQ01000008">
    <property type="protein sequence ID" value="SEN31809.1"/>
    <property type="molecule type" value="Genomic_DNA"/>
</dbReference>
<protein>
    <submittedName>
        <fullName evidence="1">Uncharacterized protein</fullName>
    </submittedName>
</protein>
<name>A0A1H8FJB5_9BACL</name>
<dbReference type="InterPro" id="IPR010985">
    <property type="entry name" value="Ribbon_hlx_hlx"/>
</dbReference>
<dbReference type="Proteomes" id="UP000199695">
    <property type="component" value="Unassembled WGS sequence"/>
</dbReference>
<organism evidence="1 2">
    <name type="scientific">Lihuaxuella thermophila</name>
    <dbReference type="NCBI Taxonomy" id="1173111"/>
    <lineage>
        <taxon>Bacteria</taxon>
        <taxon>Bacillati</taxon>
        <taxon>Bacillota</taxon>
        <taxon>Bacilli</taxon>
        <taxon>Bacillales</taxon>
        <taxon>Thermoactinomycetaceae</taxon>
        <taxon>Lihuaxuella</taxon>
    </lineage>
</organism>